<protein>
    <submittedName>
        <fullName evidence="1">Uncharacterized protein</fullName>
    </submittedName>
</protein>
<organism evidence="1 2">
    <name type="scientific">Thelephora ganbajun</name>
    <name type="common">Ganba fungus</name>
    <dbReference type="NCBI Taxonomy" id="370292"/>
    <lineage>
        <taxon>Eukaryota</taxon>
        <taxon>Fungi</taxon>
        <taxon>Dikarya</taxon>
        <taxon>Basidiomycota</taxon>
        <taxon>Agaricomycotina</taxon>
        <taxon>Agaricomycetes</taxon>
        <taxon>Thelephorales</taxon>
        <taxon>Thelephoraceae</taxon>
        <taxon>Thelephora</taxon>
    </lineage>
</organism>
<name>A0ACB6ZRY0_THEGA</name>
<reference evidence="1" key="1">
    <citation type="submission" date="2019-10" db="EMBL/GenBank/DDBJ databases">
        <authorList>
            <consortium name="DOE Joint Genome Institute"/>
            <person name="Kuo A."/>
            <person name="Miyauchi S."/>
            <person name="Kiss E."/>
            <person name="Drula E."/>
            <person name="Kohler A."/>
            <person name="Sanchez-Garcia M."/>
            <person name="Andreopoulos B."/>
            <person name="Barry K.W."/>
            <person name="Bonito G."/>
            <person name="Buee M."/>
            <person name="Carver A."/>
            <person name="Chen C."/>
            <person name="Cichocki N."/>
            <person name="Clum A."/>
            <person name="Culley D."/>
            <person name="Crous P.W."/>
            <person name="Fauchery L."/>
            <person name="Girlanda M."/>
            <person name="Hayes R."/>
            <person name="Keri Z."/>
            <person name="Labutti K."/>
            <person name="Lipzen A."/>
            <person name="Lombard V."/>
            <person name="Magnuson J."/>
            <person name="Maillard F."/>
            <person name="Morin E."/>
            <person name="Murat C."/>
            <person name="Nolan M."/>
            <person name="Ohm R."/>
            <person name="Pangilinan J."/>
            <person name="Pereira M."/>
            <person name="Perotto S."/>
            <person name="Peter M."/>
            <person name="Riley R."/>
            <person name="Sitrit Y."/>
            <person name="Stielow B."/>
            <person name="Szollosi G."/>
            <person name="Zifcakova L."/>
            <person name="Stursova M."/>
            <person name="Spatafora J.W."/>
            <person name="Tedersoo L."/>
            <person name="Vaario L.-M."/>
            <person name="Yamada A."/>
            <person name="Yan M."/>
            <person name="Wang P."/>
            <person name="Xu J."/>
            <person name="Bruns T."/>
            <person name="Baldrian P."/>
            <person name="Vilgalys R."/>
            <person name="Henrissat B."/>
            <person name="Grigoriev I.V."/>
            <person name="Hibbett D."/>
            <person name="Nagy L.G."/>
            <person name="Martin F.M."/>
        </authorList>
    </citation>
    <scope>NUCLEOTIDE SEQUENCE</scope>
    <source>
        <strain evidence="1">P2</strain>
    </source>
</reference>
<keyword evidence="2" id="KW-1185">Reference proteome</keyword>
<comment type="caution">
    <text evidence="1">The sequence shown here is derived from an EMBL/GenBank/DDBJ whole genome shotgun (WGS) entry which is preliminary data.</text>
</comment>
<proteinExistence type="predicted"/>
<gene>
    <name evidence="1" type="ORF">BDM02DRAFT_3266443</name>
</gene>
<accession>A0ACB6ZRY0</accession>
<evidence type="ECO:0000313" key="1">
    <source>
        <dbReference type="EMBL" id="KAF9652382.1"/>
    </source>
</evidence>
<dbReference type="EMBL" id="MU117969">
    <property type="protein sequence ID" value="KAF9652382.1"/>
    <property type="molecule type" value="Genomic_DNA"/>
</dbReference>
<evidence type="ECO:0000313" key="2">
    <source>
        <dbReference type="Proteomes" id="UP000886501"/>
    </source>
</evidence>
<sequence length="150" mass="16761">MVGPNNLLYAVSIRSESTFKRFVEVGRVVLLRSGPHAGKTAVIAEIIDHNRAIIDGPATGIPRHAFPYRHLTLTPFRLPKLPRGAGSGTVLKQLTSEGIVEKWNKSTWATKRTAIEKRKSLNDFERFKTFVAKKSRRDVVRKSVKAAKKA</sequence>
<dbReference type="Proteomes" id="UP000886501">
    <property type="component" value="Unassembled WGS sequence"/>
</dbReference>
<reference evidence="1" key="2">
    <citation type="journal article" date="2020" name="Nat. Commun.">
        <title>Large-scale genome sequencing of mycorrhizal fungi provides insights into the early evolution of symbiotic traits.</title>
        <authorList>
            <person name="Miyauchi S."/>
            <person name="Kiss E."/>
            <person name="Kuo A."/>
            <person name="Drula E."/>
            <person name="Kohler A."/>
            <person name="Sanchez-Garcia M."/>
            <person name="Morin E."/>
            <person name="Andreopoulos B."/>
            <person name="Barry K.W."/>
            <person name="Bonito G."/>
            <person name="Buee M."/>
            <person name="Carver A."/>
            <person name="Chen C."/>
            <person name="Cichocki N."/>
            <person name="Clum A."/>
            <person name="Culley D."/>
            <person name="Crous P.W."/>
            <person name="Fauchery L."/>
            <person name="Girlanda M."/>
            <person name="Hayes R.D."/>
            <person name="Keri Z."/>
            <person name="LaButti K."/>
            <person name="Lipzen A."/>
            <person name="Lombard V."/>
            <person name="Magnuson J."/>
            <person name="Maillard F."/>
            <person name="Murat C."/>
            <person name="Nolan M."/>
            <person name="Ohm R.A."/>
            <person name="Pangilinan J."/>
            <person name="Pereira M.F."/>
            <person name="Perotto S."/>
            <person name="Peter M."/>
            <person name="Pfister S."/>
            <person name="Riley R."/>
            <person name="Sitrit Y."/>
            <person name="Stielow J.B."/>
            <person name="Szollosi G."/>
            <person name="Zifcakova L."/>
            <person name="Stursova M."/>
            <person name="Spatafora J.W."/>
            <person name="Tedersoo L."/>
            <person name="Vaario L.M."/>
            <person name="Yamada A."/>
            <person name="Yan M."/>
            <person name="Wang P."/>
            <person name="Xu J."/>
            <person name="Bruns T."/>
            <person name="Baldrian P."/>
            <person name="Vilgalys R."/>
            <person name="Dunand C."/>
            <person name="Henrissat B."/>
            <person name="Grigoriev I.V."/>
            <person name="Hibbett D."/>
            <person name="Nagy L.G."/>
            <person name="Martin F.M."/>
        </authorList>
    </citation>
    <scope>NUCLEOTIDE SEQUENCE</scope>
    <source>
        <strain evidence="1">P2</strain>
    </source>
</reference>